<dbReference type="AlphaFoldDB" id="A0A3M0FWU7"/>
<comment type="subcellular location">
    <subcellularLocation>
        <location evidence="1">Cytoplasm</location>
    </subcellularLocation>
</comment>
<dbReference type="GO" id="GO:0006282">
    <property type="term" value="P:regulation of DNA repair"/>
    <property type="evidence" value="ECO:0007669"/>
    <property type="project" value="InterPro"/>
</dbReference>
<accession>A0A3M0FWU7</accession>
<dbReference type="RefSeq" id="WP_121918435.1">
    <property type="nucleotide sequence ID" value="NZ_REFV01000017.1"/>
</dbReference>
<dbReference type="Pfam" id="PF02631">
    <property type="entry name" value="RecX_HTH2"/>
    <property type="match status" value="1"/>
</dbReference>
<feature type="domain" description="RecX second three-helical" evidence="5">
    <location>
        <begin position="61"/>
        <end position="102"/>
    </location>
</feature>
<comment type="caution">
    <text evidence="7">The sequence shown here is derived from an EMBL/GenBank/DDBJ whole genome shotgun (WGS) entry which is preliminary data.</text>
</comment>
<evidence type="ECO:0000313" key="8">
    <source>
        <dbReference type="Proteomes" id="UP000281985"/>
    </source>
</evidence>
<evidence type="ECO:0000259" key="6">
    <source>
        <dbReference type="Pfam" id="PF21981"/>
    </source>
</evidence>
<evidence type="ECO:0000256" key="2">
    <source>
        <dbReference type="ARBA" id="ARBA00009695"/>
    </source>
</evidence>
<dbReference type="PANTHER" id="PTHR33602:SF1">
    <property type="entry name" value="REGULATORY PROTEIN RECX FAMILY PROTEIN"/>
    <property type="match status" value="1"/>
</dbReference>
<sequence length="161" mass="19533">MQQPKPTKTFTIEEAKRSIERYCAYQERCHQEVGQKLREMRMIPVAIDEIIAHLIEHNFLNETRFAQAFARGKFRHKQWGRVRITRELKARKISTYNIKLALKELEDDAYFETFDTLSRKRYEQLSTETDKYKKRKKIADYLLYRGWESHLVYDRVKELVP</sequence>
<dbReference type="EMBL" id="REFV01000017">
    <property type="protein sequence ID" value="RMB56447.1"/>
    <property type="molecule type" value="Genomic_DNA"/>
</dbReference>
<evidence type="ECO:0000256" key="4">
    <source>
        <dbReference type="ARBA" id="ARBA00022490"/>
    </source>
</evidence>
<evidence type="ECO:0000256" key="3">
    <source>
        <dbReference type="ARBA" id="ARBA00018111"/>
    </source>
</evidence>
<keyword evidence="8" id="KW-1185">Reference proteome</keyword>
<evidence type="ECO:0000259" key="5">
    <source>
        <dbReference type="Pfam" id="PF02631"/>
    </source>
</evidence>
<evidence type="ECO:0000313" key="7">
    <source>
        <dbReference type="EMBL" id="RMB56447.1"/>
    </source>
</evidence>
<dbReference type="GO" id="GO:0005737">
    <property type="term" value="C:cytoplasm"/>
    <property type="evidence" value="ECO:0007669"/>
    <property type="project" value="UniProtKB-SubCell"/>
</dbReference>
<comment type="similarity">
    <text evidence="2">Belongs to the RecX family.</text>
</comment>
<evidence type="ECO:0000256" key="1">
    <source>
        <dbReference type="ARBA" id="ARBA00004496"/>
    </source>
</evidence>
<organism evidence="7 8">
    <name type="scientific">Dokdonia sinensis</name>
    <dbReference type="NCBI Taxonomy" id="2479847"/>
    <lineage>
        <taxon>Bacteria</taxon>
        <taxon>Pseudomonadati</taxon>
        <taxon>Bacteroidota</taxon>
        <taxon>Flavobacteriia</taxon>
        <taxon>Flavobacteriales</taxon>
        <taxon>Flavobacteriaceae</taxon>
        <taxon>Dokdonia</taxon>
    </lineage>
</organism>
<dbReference type="Pfam" id="PF21981">
    <property type="entry name" value="RecX_HTH3"/>
    <property type="match status" value="1"/>
</dbReference>
<protein>
    <recommendedName>
        <fullName evidence="3">Regulatory protein RecX</fullName>
    </recommendedName>
</protein>
<gene>
    <name evidence="7" type="ORF">EAX61_14515</name>
</gene>
<dbReference type="Gene3D" id="1.10.10.10">
    <property type="entry name" value="Winged helix-like DNA-binding domain superfamily/Winged helix DNA-binding domain"/>
    <property type="match status" value="2"/>
</dbReference>
<dbReference type="InterPro" id="IPR036388">
    <property type="entry name" value="WH-like_DNA-bd_sf"/>
</dbReference>
<feature type="domain" description="RecX third three-helical" evidence="6">
    <location>
        <begin position="109"/>
        <end position="153"/>
    </location>
</feature>
<dbReference type="OrthoDB" id="1523826at2"/>
<dbReference type="InterPro" id="IPR053925">
    <property type="entry name" value="RecX_HTH_3rd"/>
</dbReference>
<name>A0A3M0FWU7_9FLAO</name>
<dbReference type="Proteomes" id="UP000281985">
    <property type="component" value="Unassembled WGS sequence"/>
</dbReference>
<keyword evidence="4" id="KW-0963">Cytoplasm</keyword>
<dbReference type="InterPro" id="IPR053924">
    <property type="entry name" value="RecX_HTH_2nd"/>
</dbReference>
<dbReference type="PANTHER" id="PTHR33602">
    <property type="entry name" value="REGULATORY PROTEIN RECX FAMILY PROTEIN"/>
    <property type="match status" value="1"/>
</dbReference>
<dbReference type="InterPro" id="IPR003783">
    <property type="entry name" value="Regulatory_RecX"/>
</dbReference>
<reference evidence="7 8" key="1">
    <citation type="submission" date="2018-10" db="EMBL/GenBank/DDBJ databases">
        <title>Dokdonia luteus sp. nov., isolated from sea water.</title>
        <authorList>
            <person name="Zhou L.Y."/>
            <person name="Du Z.J."/>
        </authorList>
    </citation>
    <scope>NUCLEOTIDE SEQUENCE [LARGE SCALE GENOMIC DNA]</scope>
    <source>
        <strain evidence="7 8">SH27</strain>
    </source>
</reference>
<proteinExistence type="inferred from homology"/>